<dbReference type="InterPro" id="IPR043519">
    <property type="entry name" value="NT_sf"/>
</dbReference>
<evidence type="ECO:0000313" key="3">
    <source>
        <dbReference type="Proteomes" id="UP001519325"/>
    </source>
</evidence>
<name>A0ABS4QR07_9NOCA</name>
<reference evidence="2 3" key="1">
    <citation type="submission" date="2021-03" db="EMBL/GenBank/DDBJ databases">
        <title>Sequencing the genomes of 1000 actinobacteria strains.</title>
        <authorList>
            <person name="Klenk H.-P."/>
        </authorList>
    </citation>
    <scope>NUCLEOTIDE SEQUENCE [LARGE SCALE GENOMIC DNA]</scope>
    <source>
        <strain evidence="2 3">DSM 45516</strain>
    </source>
</reference>
<gene>
    <name evidence="2" type="ORF">BJ987_007020</name>
</gene>
<evidence type="ECO:0000259" key="1">
    <source>
        <dbReference type="Pfam" id="PF01909"/>
    </source>
</evidence>
<protein>
    <submittedName>
        <fullName evidence="2">Nucleotidyltransferase</fullName>
    </submittedName>
</protein>
<dbReference type="Proteomes" id="UP001519325">
    <property type="component" value="Unassembled WGS sequence"/>
</dbReference>
<organism evidence="2 3">
    <name type="scientific">Nocardia goodfellowii</name>
    <dbReference type="NCBI Taxonomy" id="882446"/>
    <lineage>
        <taxon>Bacteria</taxon>
        <taxon>Bacillati</taxon>
        <taxon>Actinomycetota</taxon>
        <taxon>Actinomycetes</taxon>
        <taxon>Mycobacteriales</taxon>
        <taxon>Nocardiaceae</taxon>
        <taxon>Nocardia</taxon>
    </lineage>
</organism>
<comment type="caution">
    <text evidence="2">The sequence shown here is derived from an EMBL/GenBank/DDBJ whole genome shotgun (WGS) entry which is preliminary data.</text>
</comment>
<evidence type="ECO:0000313" key="2">
    <source>
        <dbReference type="EMBL" id="MBP2194119.1"/>
    </source>
</evidence>
<sequence length="580" mass="63865">MEPDQSSRQAPDWVRKLLDRTLDIVAIPADSAVLLEGSLAEGFGNAGSDVDFLVVAPGDEELPTLPTVLFVVGRRVEVRTRSVRQLREQLERLAADPGEDLLNRCQRFLRAVEIHSGTVDLSELRALAPYSRFAHVLGEWWTGRAVRALRYAVALRALGARAEAGDWARDGLLQAIKGWAAHRGETYLETKWLPRQLDRMPPHEVIDRYRELADPDSWLLEDLDRDVGDLPGVLGDGQARLLGEQVTWEQVWELVESLGIPEVTDDAGQVLLARLPKVTHWTIGERIHVLRDDHDVFVLSARAARAWRSVVFRRSLRAVLDSAPHDIRAELAEFVRLGLVGLQWRGAGLIEPALAMCKPLRPFTPVPGGHTPALGLTGAARDDEIATLCPLPAARFTACGMNVVWSNIVLENAREDLAGAVADGQGAVADVAAHRFIAMTVRILLSTFGIHPLPADVVPLDTLRRLLPPDTLRRADLLAAMESARRVRFSRILREGTDPEAGLAVLDEFAGLVRWVAGGGATNGFPSSFDSREQWSRTLAISYEWLRLAAYLDTELPLDEARDLLTTGGRQPHLRSGGAV</sequence>
<accession>A0ABS4QR07</accession>
<feature type="domain" description="Polymerase nucleotidyl transferase" evidence="1">
    <location>
        <begin position="18"/>
        <end position="82"/>
    </location>
</feature>
<dbReference type="InterPro" id="IPR002934">
    <property type="entry name" value="Polymerase_NTP_transf_dom"/>
</dbReference>
<proteinExistence type="predicted"/>
<dbReference type="RefSeq" id="WP_209897288.1">
    <property type="nucleotide sequence ID" value="NZ_JAGGMR010000001.1"/>
</dbReference>
<dbReference type="SUPFAM" id="SSF81301">
    <property type="entry name" value="Nucleotidyltransferase"/>
    <property type="match status" value="1"/>
</dbReference>
<dbReference type="EMBL" id="JAGGMR010000001">
    <property type="protein sequence ID" value="MBP2194119.1"/>
    <property type="molecule type" value="Genomic_DNA"/>
</dbReference>
<keyword evidence="3" id="KW-1185">Reference proteome</keyword>
<dbReference type="Pfam" id="PF01909">
    <property type="entry name" value="NTP_transf_2"/>
    <property type="match status" value="1"/>
</dbReference>